<evidence type="ECO:0000313" key="1">
    <source>
        <dbReference type="EMBL" id="DAE20087.1"/>
    </source>
</evidence>
<accession>A0A8S5QLE9</accession>
<dbReference type="EMBL" id="BK015689">
    <property type="protein sequence ID" value="DAE20087.1"/>
    <property type="molecule type" value="Genomic_DNA"/>
</dbReference>
<reference evidence="1" key="1">
    <citation type="journal article" date="2021" name="Proc. Natl. Acad. Sci. U.S.A.">
        <title>A Catalog of Tens of Thousands of Viruses from Human Metagenomes Reveals Hidden Associations with Chronic Diseases.</title>
        <authorList>
            <person name="Tisza M.J."/>
            <person name="Buck C.B."/>
        </authorList>
    </citation>
    <scope>NUCLEOTIDE SEQUENCE</scope>
    <source>
        <strain evidence="1">CtYsL76</strain>
    </source>
</reference>
<protein>
    <submittedName>
        <fullName evidence="1">Putative small protein</fullName>
    </submittedName>
</protein>
<sequence>MDINRNLSKEPESLFYYQPGDLVILKHAELNSPIMLVQEKVTRQFKQGGKICDMFKGMKCIWFDKNNVLQEAIFSTKDLQLYK</sequence>
<organism evidence="1">
    <name type="scientific">CrAss-like virus sp. ctYsL76</name>
    <dbReference type="NCBI Taxonomy" id="2826826"/>
    <lineage>
        <taxon>Viruses</taxon>
        <taxon>Duplodnaviria</taxon>
        <taxon>Heunggongvirae</taxon>
        <taxon>Uroviricota</taxon>
        <taxon>Caudoviricetes</taxon>
        <taxon>Crassvirales</taxon>
    </lineage>
</organism>
<proteinExistence type="predicted"/>
<name>A0A8S5QLE9_9CAUD</name>